<evidence type="ECO:0000313" key="1">
    <source>
        <dbReference type="EMBL" id="CAG5018758.1"/>
    </source>
</evidence>
<organism evidence="1 2">
    <name type="scientific">Dyadobacter helix</name>
    <dbReference type="NCBI Taxonomy" id="2822344"/>
    <lineage>
        <taxon>Bacteria</taxon>
        <taxon>Pseudomonadati</taxon>
        <taxon>Bacteroidota</taxon>
        <taxon>Cytophagia</taxon>
        <taxon>Cytophagales</taxon>
        <taxon>Spirosomataceae</taxon>
        <taxon>Dyadobacter</taxon>
    </lineage>
</organism>
<dbReference type="EMBL" id="CAJRAF010000004">
    <property type="protein sequence ID" value="CAG5018758.1"/>
    <property type="molecule type" value="Genomic_DNA"/>
</dbReference>
<dbReference type="AlphaFoldDB" id="A0A916N7W9"/>
<evidence type="ECO:0000313" key="2">
    <source>
        <dbReference type="Proteomes" id="UP000680038"/>
    </source>
</evidence>
<evidence type="ECO:0008006" key="3">
    <source>
        <dbReference type="Google" id="ProtNLM"/>
    </source>
</evidence>
<sequence length="453" mass="49533">MNINSFQAGAAKVKTTPPLGTRINGDFITHYATYIHDDLYSKALVLKNGSTLIALVVVDICIMPRDFLDQVKADITRATGIPASNIMISSTHTHAAGSVADVHLGSADPAYSKKLPGLILQSVQRAMDHLKPAQIAFGSVAAPEHLLCRRYKMQETYLPFNPVTGGTDQIKTNPFGAESLIENSIAPTDPELGYLAVKGLDGEWISLLANYSLHYVGDWENGTISADYFGMFAARLAERLQVEDSFVGIMSNGTSGDVNIWDFQDSNRYPKENFEKSRLIGNSLADKIVDNLPNLIWQTDPELSIGYDEIEIDVVKPSASELSSAALLVAGARYEEIEPDQNGLRQIYAREQMLLNEFPAQCITPVQAIKIGEGAIGALAGEFFSETGLRLKAAKKSKYYFTITMANGNAGYVPPAAEIAKGGYETWRCRYSCLVPGAEEVIRKRLLVLLDQL</sequence>
<accession>A0A916N7W9</accession>
<dbReference type="Proteomes" id="UP000680038">
    <property type="component" value="Unassembled WGS sequence"/>
</dbReference>
<name>A0A916N7W9_9BACT</name>
<reference evidence="1" key="1">
    <citation type="submission" date="2021-04" db="EMBL/GenBank/DDBJ databases">
        <authorList>
            <person name="Rodrigo-Torres L."/>
            <person name="Arahal R. D."/>
            <person name="Lucena T."/>
        </authorList>
    </citation>
    <scope>NUCLEOTIDE SEQUENCE</scope>
    <source>
        <strain evidence="1">CECT 9275</strain>
    </source>
</reference>
<protein>
    <recommendedName>
        <fullName evidence="3">Neutral/alkaline non-lysosomal ceramidase N-terminal domain-containing protein</fullName>
    </recommendedName>
</protein>
<keyword evidence="2" id="KW-1185">Reference proteome</keyword>
<gene>
    <name evidence="1" type="ORF">DYBT9275_06065</name>
</gene>
<comment type="caution">
    <text evidence="1">The sequence shown here is derived from an EMBL/GenBank/DDBJ whole genome shotgun (WGS) entry which is preliminary data.</text>
</comment>
<dbReference type="RefSeq" id="WP_215242360.1">
    <property type="nucleotide sequence ID" value="NZ_CAJRAF010000004.1"/>
</dbReference>
<proteinExistence type="predicted"/>